<evidence type="ECO:0000313" key="2">
    <source>
        <dbReference type="EMBL" id="EGO04059.1"/>
    </source>
</evidence>
<keyword evidence="1" id="KW-0472">Membrane</keyword>
<proteinExistence type="predicted"/>
<accession>F8PIV9</accession>
<reference evidence="3" key="1">
    <citation type="journal article" date="2011" name="Science">
        <title>The plant cell wall-decomposing machinery underlies the functional diversity of forest fungi.</title>
        <authorList>
            <person name="Eastwood D.C."/>
            <person name="Floudas D."/>
            <person name="Binder M."/>
            <person name="Majcherczyk A."/>
            <person name="Schneider P."/>
            <person name="Aerts A."/>
            <person name="Asiegbu F.O."/>
            <person name="Baker S.E."/>
            <person name="Barry K."/>
            <person name="Bendiksby M."/>
            <person name="Blumentritt M."/>
            <person name="Coutinho P.M."/>
            <person name="Cullen D."/>
            <person name="de Vries R.P."/>
            <person name="Gathman A."/>
            <person name="Goodell B."/>
            <person name="Henrissat B."/>
            <person name="Ihrmark K."/>
            <person name="Kauserud H."/>
            <person name="Kohler A."/>
            <person name="LaButti K."/>
            <person name="Lapidus A."/>
            <person name="Lavin J.L."/>
            <person name="Lee Y.-H."/>
            <person name="Lindquist E."/>
            <person name="Lilly W."/>
            <person name="Lucas S."/>
            <person name="Morin E."/>
            <person name="Murat C."/>
            <person name="Oguiza J.A."/>
            <person name="Park J."/>
            <person name="Pisabarro A.G."/>
            <person name="Riley R."/>
            <person name="Rosling A."/>
            <person name="Salamov A."/>
            <person name="Schmidt O."/>
            <person name="Schmutz J."/>
            <person name="Skrede I."/>
            <person name="Stenlid J."/>
            <person name="Wiebenga A."/>
            <person name="Xie X."/>
            <person name="Kuees U."/>
            <person name="Hibbett D.S."/>
            <person name="Hoffmeister D."/>
            <person name="Hoegberg N."/>
            <person name="Martin F."/>
            <person name="Grigoriev I.V."/>
            <person name="Watkinson S.C."/>
        </authorList>
    </citation>
    <scope>NUCLEOTIDE SEQUENCE [LARGE SCALE GENOMIC DNA]</scope>
    <source>
        <strain evidence="3">strain S7.3</strain>
    </source>
</reference>
<dbReference type="Proteomes" id="UP000008063">
    <property type="component" value="Unassembled WGS sequence"/>
</dbReference>
<keyword evidence="1" id="KW-0812">Transmembrane</keyword>
<dbReference type="InParanoid" id="F8PIV9"/>
<feature type="transmembrane region" description="Helical" evidence="1">
    <location>
        <begin position="54"/>
        <end position="76"/>
    </location>
</feature>
<protein>
    <submittedName>
        <fullName evidence="2">Uncharacterized protein</fullName>
    </submittedName>
</protein>
<gene>
    <name evidence="2" type="ORF">SERLA73DRAFT_158426</name>
</gene>
<evidence type="ECO:0000313" key="3">
    <source>
        <dbReference type="Proteomes" id="UP000008063"/>
    </source>
</evidence>
<feature type="transmembrane region" description="Helical" evidence="1">
    <location>
        <begin position="96"/>
        <end position="116"/>
    </location>
</feature>
<evidence type="ECO:0000256" key="1">
    <source>
        <dbReference type="SAM" id="Phobius"/>
    </source>
</evidence>
<dbReference type="OrthoDB" id="3206554at2759"/>
<feature type="transmembrane region" description="Helical" evidence="1">
    <location>
        <begin position="16"/>
        <end position="33"/>
    </location>
</feature>
<dbReference type="AlphaFoldDB" id="F8PIV9"/>
<keyword evidence="1" id="KW-1133">Transmembrane helix</keyword>
<dbReference type="EMBL" id="GL945475">
    <property type="protein sequence ID" value="EGO04059.1"/>
    <property type="molecule type" value="Genomic_DNA"/>
</dbReference>
<sequence>MSIPIIPSSMPSFEDSFGPALVGSWLAMGLFLVGSQDHRHTFIGFTIQKICPTILISTWLVLGTVYSFWVIVANLLRCQVKVESDILLAFNNTWSLKATVLLYVRAAMVCRVKLWLIN</sequence>
<name>F8PIV9_SERL3</name>
<organism evidence="3">
    <name type="scientific">Serpula lacrymans var. lacrymans (strain S7.3)</name>
    <name type="common">Dry rot fungus</name>
    <dbReference type="NCBI Taxonomy" id="936435"/>
    <lineage>
        <taxon>Eukaryota</taxon>
        <taxon>Fungi</taxon>
        <taxon>Dikarya</taxon>
        <taxon>Basidiomycota</taxon>
        <taxon>Agaricomycotina</taxon>
        <taxon>Agaricomycetes</taxon>
        <taxon>Agaricomycetidae</taxon>
        <taxon>Boletales</taxon>
        <taxon>Coniophorineae</taxon>
        <taxon>Serpulaceae</taxon>
        <taxon>Serpula</taxon>
    </lineage>
</organism>
<keyword evidence="3" id="KW-1185">Reference proteome</keyword>
<dbReference type="HOGENOM" id="CLU_2086263_0_0_1"/>